<dbReference type="PANTHER" id="PTHR14239">
    <property type="entry name" value="DUDULIN-RELATED"/>
    <property type="match status" value="1"/>
</dbReference>
<evidence type="ECO:0000313" key="5">
    <source>
        <dbReference type="EMBL" id="SEL74121.1"/>
    </source>
</evidence>
<dbReference type="RefSeq" id="WP_075007454.1">
    <property type="nucleotide sequence ID" value="NZ_FOAP01000008.1"/>
</dbReference>
<organism evidence="5 6">
    <name type="scientific">Stigmatella aurantiaca</name>
    <dbReference type="NCBI Taxonomy" id="41"/>
    <lineage>
        <taxon>Bacteria</taxon>
        <taxon>Pseudomonadati</taxon>
        <taxon>Myxococcota</taxon>
        <taxon>Myxococcia</taxon>
        <taxon>Myxococcales</taxon>
        <taxon>Cystobacterineae</taxon>
        <taxon>Archangiaceae</taxon>
        <taxon>Stigmatella</taxon>
    </lineage>
</organism>
<feature type="chain" id="PRO_5010212994" description="Pyrroline-5-carboxylate reductase catalytic N-terminal domain-containing protein" evidence="3">
    <location>
        <begin position="32"/>
        <end position="255"/>
    </location>
</feature>
<dbReference type="InterPro" id="IPR036291">
    <property type="entry name" value="NAD(P)-bd_dom_sf"/>
</dbReference>
<protein>
    <recommendedName>
        <fullName evidence="4">Pyrroline-5-carboxylate reductase catalytic N-terminal domain-containing protein</fullName>
    </recommendedName>
</protein>
<evidence type="ECO:0000313" key="6">
    <source>
        <dbReference type="Proteomes" id="UP000182719"/>
    </source>
</evidence>
<accession>A0A1H7SN95</accession>
<dbReference type="EMBL" id="FOAP01000008">
    <property type="protein sequence ID" value="SEL74121.1"/>
    <property type="molecule type" value="Genomic_DNA"/>
</dbReference>
<keyword evidence="6" id="KW-1185">Reference proteome</keyword>
<evidence type="ECO:0000256" key="1">
    <source>
        <dbReference type="ARBA" id="ARBA00023002"/>
    </source>
</evidence>
<dbReference type="SUPFAM" id="SSF51735">
    <property type="entry name" value="NAD(P)-binding Rossmann-fold domains"/>
    <property type="match status" value="1"/>
</dbReference>
<evidence type="ECO:0000256" key="3">
    <source>
        <dbReference type="SAM" id="SignalP"/>
    </source>
</evidence>
<dbReference type="AlphaFoldDB" id="A0A1H7SN95"/>
<sequence length="255" mass="26568">MNSAARPRTAGLLGLASALALIFLPVPSAHATGKTAPAKAPAETVKLRKIGIIGSGKVGGSLARLWVKAGYEVMLSSRHPEQLKPLAQQLGRKARTGTPREAAAYGDAVLIAVPYGALPQIGRDYAKELAGKIVLETGNPYPQRDGPMAEEARRKGTGETSKALLPGVKLVRAFNAISAVDLNSQAGREGPLAAVPLASDDTHALKAAAELVKAAGFEPVIVGGLERAKDFDVGTSVYTRVLTAEELRKQLGIPD</sequence>
<keyword evidence="1" id="KW-0560">Oxidoreductase</keyword>
<dbReference type="OrthoDB" id="5524287at2"/>
<evidence type="ECO:0000256" key="2">
    <source>
        <dbReference type="SAM" id="MobiDB-lite"/>
    </source>
</evidence>
<feature type="signal peptide" evidence="3">
    <location>
        <begin position="1"/>
        <end position="31"/>
    </location>
</feature>
<dbReference type="InterPro" id="IPR051267">
    <property type="entry name" value="STEAP_metalloreductase"/>
</dbReference>
<dbReference type="Proteomes" id="UP000182719">
    <property type="component" value="Unassembled WGS sequence"/>
</dbReference>
<dbReference type="Pfam" id="PF03807">
    <property type="entry name" value="F420_oxidored"/>
    <property type="match status" value="1"/>
</dbReference>
<name>A0A1H7SN95_STIAU</name>
<proteinExistence type="predicted"/>
<reference evidence="6" key="1">
    <citation type="submission" date="2016-10" db="EMBL/GenBank/DDBJ databases">
        <authorList>
            <person name="Varghese N."/>
            <person name="Submissions S."/>
        </authorList>
    </citation>
    <scope>NUCLEOTIDE SEQUENCE [LARGE SCALE GENOMIC DNA]</scope>
    <source>
        <strain evidence="6">DSM 17044</strain>
    </source>
</reference>
<feature type="region of interest" description="Disordered" evidence="2">
    <location>
        <begin position="140"/>
        <end position="159"/>
    </location>
</feature>
<evidence type="ECO:0000259" key="4">
    <source>
        <dbReference type="Pfam" id="PF03807"/>
    </source>
</evidence>
<dbReference type="GO" id="GO:0016491">
    <property type="term" value="F:oxidoreductase activity"/>
    <property type="evidence" value="ECO:0007669"/>
    <property type="project" value="UniProtKB-KW"/>
</dbReference>
<dbReference type="InterPro" id="IPR028939">
    <property type="entry name" value="P5C_Rdtase_cat_N"/>
</dbReference>
<dbReference type="PANTHER" id="PTHR14239:SF10">
    <property type="entry name" value="REDUCTASE"/>
    <property type="match status" value="1"/>
</dbReference>
<dbReference type="Gene3D" id="3.40.50.720">
    <property type="entry name" value="NAD(P)-binding Rossmann-like Domain"/>
    <property type="match status" value="1"/>
</dbReference>
<gene>
    <name evidence="5" type="ORF">SAMN05444354_10863</name>
</gene>
<feature type="domain" description="Pyrroline-5-carboxylate reductase catalytic N-terminal" evidence="4">
    <location>
        <begin position="49"/>
        <end position="140"/>
    </location>
</feature>
<keyword evidence="3" id="KW-0732">Signal</keyword>